<dbReference type="InterPro" id="IPR036390">
    <property type="entry name" value="WH_DNA-bd_sf"/>
</dbReference>
<proteinExistence type="predicted"/>
<dbReference type="PANTHER" id="PTHR33164">
    <property type="entry name" value="TRANSCRIPTIONAL REGULATOR, MARR FAMILY"/>
    <property type="match status" value="1"/>
</dbReference>
<dbReference type="RefSeq" id="WP_344879494.1">
    <property type="nucleotide sequence ID" value="NZ_BAABAL010000018.1"/>
</dbReference>
<evidence type="ECO:0000313" key="2">
    <source>
        <dbReference type="EMBL" id="GAA4020710.1"/>
    </source>
</evidence>
<name>A0ABP7T3Y1_9PSEU</name>
<reference evidence="3" key="1">
    <citation type="journal article" date="2019" name="Int. J. Syst. Evol. Microbiol.">
        <title>The Global Catalogue of Microorganisms (GCM) 10K type strain sequencing project: providing services to taxonomists for standard genome sequencing and annotation.</title>
        <authorList>
            <consortium name="The Broad Institute Genomics Platform"/>
            <consortium name="The Broad Institute Genome Sequencing Center for Infectious Disease"/>
            <person name="Wu L."/>
            <person name="Ma J."/>
        </authorList>
    </citation>
    <scope>NUCLEOTIDE SEQUENCE [LARGE SCALE GENOMIC DNA]</scope>
    <source>
        <strain evidence="3">JCM 17342</strain>
    </source>
</reference>
<keyword evidence="3" id="KW-1185">Reference proteome</keyword>
<gene>
    <name evidence="2" type="ORF">GCM10022247_50990</name>
</gene>
<dbReference type="SUPFAM" id="SSF46785">
    <property type="entry name" value="Winged helix' DNA-binding domain"/>
    <property type="match status" value="1"/>
</dbReference>
<dbReference type="SMART" id="SM00347">
    <property type="entry name" value="HTH_MARR"/>
    <property type="match status" value="1"/>
</dbReference>
<dbReference type="InterPro" id="IPR000835">
    <property type="entry name" value="HTH_MarR-typ"/>
</dbReference>
<dbReference type="InterPro" id="IPR039422">
    <property type="entry name" value="MarR/SlyA-like"/>
</dbReference>
<sequence>MRRNTKAGERAVMLGALVASVARDVIVESECGLTESEVRLLWMVDPTAPPKIIGEYAELMRFDRGSLSLIGGKLERMGLAERVPFPGDRRFRTLKLTTAGRRLRTRLIKSAAALLPLEALTAKEQERLVTLLTKVLSAV</sequence>
<dbReference type="EMBL" id="BAABAL010000018">
    <property type="protein sequence ID" value="GAA4020710.1"/>
    <property type="molecule type" value="Genomic_DNA"/>
</dbReference>
<dbReference type="PROSITE" id="PS50995">
    <property type="entry name" value="HTH_MARR_2"/>
    <property type="match status" value="1"/>
</dbReference>
<organism evidence="2 3">
    <name type="scientific">Allokutzneria multivorans</name>
    <dbReference type="NCBI Taxonomy" id="1142134"/>
    <lineage>
        <taxon>Bacteria</taxon>
        <taxon>Bacillati</taxon>
        <taxon>Actinomycetota</taxon>
        <taxon>Actinomycetes</taxon>
        <taxon>Pseudonocardiales</taxon>
        <taxon>Pseudonocardiaceae</taxon>
        <taxon>Allokutzneria</taxon>
    </lineage>
</organism>
<feature type="domain" description="HTH marR-type" evidence="1">
    <location>
        <begin position="1"/>
        <end position="137"/>
    </location>
</feature>
<dbReference type="PANTHER" id="PTHR33164:SF99">
    <property type="entry name" value="MARR FAMILY REGULATORY PROTEIN"/>
    <property type="match status" value="1"/>
</dbReference>
<accession>A0ABP7T3Y1</accession>
<dbReference type="Gene3D" id="1.10.10.10">
    <property type="entry name" value="Winged helix-like DNA-binding domain superfamily/Winged helix DNA-binding domain"/>
    <property type="match status" value="1"/>
</dbReference>
<protein>
    <recommendedName>
        <fullName evidence="1">HTH marR-type domain-containing protein</fullName>
    </recommendedName>
</protein>
<comment type="caution">
    <text evidence="2">The sequence shown here is derived from an EMBL/GenBank/DDBJ whole genome shotgun (WGS) entry which is preliminary data.</text>
</comment>
<dbReference type="Proteomes" id="UP001501747">
    <property type="component" value="Unassembled WGS sequence"/>
</dbReference>
<dbReference type="InterPro" id="IPR036388">
    <property type="entry name" value="WH-like_DNA-bd_sf"/>
</dbReference>
<evidence type="ECO:0000259" key="1">
    <source>
        <dbReference type="PROSITE" id="PS50995"/>
    </source>
</evidence>
<evidence type="ECO:0000313" key="3">
    <source>
        <dbReference type="Proteomes" id="UP001501747"/>
    </source>
</evidence>